<feature type="region of interest" description="Disordered" evidence="4">
    <location>
        <begin position="1"/>
        <end position="58"/>
    </location>
</feature>
<dbReference type="AlphaFoldDB" id="A0AAD7TB17"/>
<comment type="similarity">
    <text evidence="2">Belongs to the lin-54 family.</text>
</comment>
<reference evidence="6" key="1">
    <citation type="journal article" date="2023" name="Science">
        <title>Genome structures resolve the early diversification of teleost fishes.</title>
        <authorList>
            <person name="Parey E."/>
            <person name="Louis A."/>
            <person name="Montfort J."/>
            <person name="Bouchez O."/>
            <person name="Roques C."/>
            <person name="Iampietro C."/>
            <person name="Lluch J."/>
            <person name="Castinel A."/>
            <person name="Donnadieu C."/>
            <person name="Desvignes T."/>
            <person name="Floi Bucao C."/>
            <person name="Jouanno E."/>
            <person name="Wen M."/>
            <person name="Mejri S."/>
            <person name="Dirks R."/>
            <person name="Jansen H."/>
            <person name="Henkel C."/>
            <person name="Chen W.J."/>
            <person name="Zahm M."/>
            <person name="Cabau C."/>
            <person name="Klopp C."/>
            <person name="Thompson A.W."/>
            <person name="Robinson-Rechavi M."/>
            <person name="Braasch I."/>
            <person name="Lecointre G."/>
            <person name="Bobe J."/>
            <person name="Postlethwait J.H."/>
            <person name="Berthelot C."/>
            <person name="Roest Crollius H."/>
            <person name="Guiguen Y."/>
        </authorList>
    </citation>
    <scope>NUCLEOTIDE SEQUENCE</scope>
    <source>
        <strain evidence="6">NC1722</strain>
    </source>
</reference>
<evidence type="ECO:0000313" key="7">
    <source>
        <dbReference type="Proteomes" id="UP001221898"/>
    </source>
</evidence>
<feature type="domain" description="CRC" evidence="5">
    <location>
        <begin position="322"/>
        <end position="435"/>
    </location>
</feature>
<protein>
    <recommendedName>
        <fullName evidence="5">CRC domain-containing protein</fullName>
    </recommendedName>
</protein>
<accession>A0AAD7TB17</accession>
<sequence>MERYSEPDQCIMHSDVPMLSPSQCRGSQVSPDPPSGVETGLSGQIEPGSPHSVEEGGAGGRFHGVPQPTFSQFTTGPFPDFPFLQSSPFQFPLDPLPRLATRYSVGNVGTGWTPEKAGHYGMMSAELCSAVASITPDSEENSEEKGFLRQDLLPERSPQGIMDMSQPGSMAVFLKPLDPPGESMAVHGATARQILSGIDSGQQMVQSVLPGYMPFSSEPPFQMDITEFGTPFRNVSAIQMGKMLPSTVPGLCTVLPHSYLAPPLIGPMPTLFAPPNSLSSGYNFLPGPYFSQFQQTSCPVYPDSQPKMPTIRFSPAYWDSKSRKPCSCTKSQCLKLYCDCFANGDICSNCKCINCYNNKEHEYERYQAIKICLDRNPEAFRPKIGNGKRGEVKGRHNKGCNCKRSGCLKNYCECYEAKIMCSSICKCVSCRNYDESPEPQAMMSAHGVALLDSSYYITAEFQNNNCPLVGITLSDVETTCSRLLAQAEEAEREGYTETQAEKMILQEFGQCLTQIVQSIFRCGSLQA</sequence>
<dbReference type="InterPro" id="IPR033467">
    <property type="entry name" value="Tesmin/TSO1-like_CXC"/>
</dbReference>
<dbReference type="InterPro" id="IPR005172">
    <property type="entry name" value="CRC"/>
</dbReference>
<dbReference type="EMBL" id="JAINUG010000003">
    <property type="protein sequence ID" value="KAJ8417676.1"/>
    <property type="molecule type" value="Genomic_DNA"/>
</dbReference>
<keyword evidence="3" id="KW-0539">Nucleus</keyword>
<dbReference type="PANTHER" id="PTHR12446:SF34">
    <property type="entry name" value="PROTEIN LIN-54 HOMOLOG"/>
    <property type="match status" value="1"/>
</dbReference>
<evidence type="ECO:0000256" key="4">
    <source>
        <dbReference type="SAM" id="MobiDB-lite"/>
    </source>
</evidence>
<evidence type="ECO:0000313" key="6">
    <source>
        <dbReference type="EMBL" id="KAJ8417676.1"/>
    </source>
</evidence>
<gene>
    <name evidence="6" type="ORF">AAFF_G00225190</name>
</gene>
<comment type="subcellular location">
    <subcellularLocation>
        <location evidence="1">Nucleus</location>
    </subcellularLocation>
</comment>
<dbReference type="Proteomes" id="UP001221898">
    <property type="component" value="Unassembled WGS sequence"/>
</dbReference>
<dbReference type="InterPro" id="IPR028307">
    <property type="entry name" value="Lin-54_fam"/>
</dbReference>
<evidence type="ECO:0000259" key="5">
    <source>
        <dbReference type="PROSITE" id="PS51634"/>
    </source>
</evidence>
<dbReference type="PROSITE" id="PS51634">
    <property type="entry name" value="CRC"/>
    <property type="match status" value="1"/>
</dbReference>
<dbReference type="PANTHER" id="PTHR12446">
    <property type="entry name" value="TESMIN/TSO1-RELATED"/>
    <property type="match status" value="1"/>
</dbReference>
<comment type="caution">
    <text evidence="6">The sequence shown here is derived from an EMBL/GenBank/DDBJ whole genome shotgun (WGS) entry which is preliminary data.</text>
</comment>
<feature type="compositionally biased region" description="Polar residues" evidence="4">
    <location>
        <begin position="20"/>
        <end position="30"/>
    </location>
</feature>
<dbReference type="GO" id="GO:0005634">
    <property type="term" value="C:nucleus"/>
    <property type="evidence" value="ECO:0007669"/>
    <property type="project" value="UniProtKB-SubCell"/>
</dbReference>
<proteinExistence type="inferred from homology"/>
<evidence type="ECO:0000256" key="1">
    <source>
        <dbReference type="ARBA" id="ARBA00004123"/>
    </source>
</evidence>
<keyword evidence="7" id="KW-1185">Reference proteome</keyword>
<dbReference type="Pfam" id="PF03638">
    <property type="entry name" value="TCR"/>
    <property type="match status" value="2"/>
</dbReference>
<name>A0AAD7TB17_9TELE</name>
<dbReference type="SMART" id="SM01114">
    <property type="entry name" value="CXC"/>
    <property type="match status" value="2"/>
</dbReference>
<evidence type="ECO:0000256" key="3">
    <source>
        <dbReference type="ARBA" id="ARBA00023242"/>
    </source>
</evidence>
<organism evidence="6 7">
    <name type="scientific">Aldrovandia affinis</name>
    <dbReference type="NCBI Taxonomy" id="143900"/>
    <lineage>
        <taxon>Eukaryota</taxon>
        <taxon>Metazoa</taxon>
        <taxon>Chordata</taxon>
        <taxon>Craniata</taxon>
        <taxon>Vertebrata</taxon>
        <taxon>Euteleostomi</taxon>
        <taxon>Actinopterygii</taxon>
        <taxon>Neopterygii</taxon>
        <taxon>Teleostei</taxon>
        <taxon>Notacanthiformes</taxon>
        <taxon>Halosauridae</taxon>
        <taxon>Aldrovandia</taxon>
    </lineage>
</organism>
<dbReference type="GO" id="GO:0006355">
    <property type="term" value="P:regulation of DNA-templated transcription"/>
    <property type="evidence" value="ECO:0007669"/>
    <property type="project" value="TreeGrafter"/>
</dbReference>
<evidence type="ECO:0000256" key="2">
    <source>
        <dbReference type="ARBA" id="ARBA00007267"/>
    </source>
</evidence>